<accession>A0ABU5XMH1</accession>
<evidence type="ECO:0000313" key="2">
    <source>
        <dbReference type="Proteomes" id="UP001299596"/>
    </source>
</evidence>
<dbReference type="Proteomes" id="UP001299596">
    <property type="component" value="Unassembled WGS sequence"/>
</dbReference>
<keyword evidence="2" id="KW-1185">Reference proteome</keyword>
<organism evidence="1 2">
    <name type="scientific">[Mycobacterium] crassicus</name>
    <dbReference type="NCBI Taxonomy" id="2872309"/>
    <lineage>
        <taxon>Bacteria</taxon>
        <taxon>Bacillati</taxon>
        <taxon>Actinomycetota</taxon>
        <taxon>Actinomycetes</taxon>
        <taxon>Mycobacteriales</taxon>
        <taxon>Mycobacteriaceae</taxon>
        <taxon>Mycolicibacter</taxon>
    </lineage>
</organism>
<sequence>MAADILTVTPLISGVLLDHQLEPGLGVQPDECTCKKWKDVDADGQAGNQIPFIDHQAAAVADDLGFTPEFAVCVLDDGGAPIPRNTTRCAYPERASIDAKQLPASLAAFTGCAFTTRWRRVDA</sequence>
<comment type="caution">
    <text evidence="1">The sequence shown here is derived from an EMBL/GenBank/DDBJ whole genome shotgun (WGS) entry which is preliminary data.</text>
</comment>
<dbReference type="RefSeq" id="WP_329780564.1">
    <property type="nucleotide sequence ID" value="NZ_JAYJJR010000016.1"/>
</dbReference>
<name>A0ABU5XMH1_9MYCO</name>
<protein>
    <submittedName>
        <fullName evidence="1">Uncharacterized protein</fullName>
    </submittedName>
</protein>
<gene>
    <name evidence="1" type="ORF">K6T79_20865</name>
</gene>
<dbReference type="EMBL" id="JAYJJR010000016">
    <property type="protein sequence ID" value="MEB3023480.1"/>
    <property type="molecule type" value="Genomic_DNA"/>
</dbReference>
<evidence type="ECO:0000313" key="1">
    <source>
        <dbReference type="EMBL" id="MEB3023480.1"/>
    </source>
</evidence>
<proteinExistence type="predicted"/>
<reference evidence="1 2" key="1">
    <citation type="submission" date="2023-12" db="EMBL/GenBank/DDBJ databases">
        <title>Description of new species of Mycobacterium terrae complex isolated from sewage at the Sao Paulo Zoological Park Foundation in Brazil.</title>
        <authorList>
            <person name="Romagnoli C.L."/>
            <person name="Conceicao E.C."/>
            <person name="Machado E."/>
            <person name="Barreto L.B.P.F."/>
            <person name="Sharma A."/>
            <person name="Silva N.M."/>
            <person name="Marques L.E."/>
            <person name="Juliana M.A."/>
            <person name="Lourenco M.C.S."/>
            <person name="Digiampietri L.A."/>
            <person name="Suffys P.N."/>
            <person name="Viana-Niero C."/>
        </authorList>
    </citation>
    <scope>NUCLEOTIDE SEQUENCE [LARGE SCALE GENOMIC DNA]</scope>
    <source>
        <strain evidence="1 2">MYC098</strain>
    </source>
</reference>